<feature type="region of interest" description="Disordered" evidence="6">
    <location>
        <begin position="1"/>
        <end position="44"/>
    </location>
</feature>
<keyword evidence="7" id="KW-0472">Membrane</keyword>
<organism evidence="9 10">
    <name type="scientific">Aspergillus tanneri</name>
    <dbReference type="NCBI Taxonomy" id="1220188"/>
    <lineage>
        <taxon>Eukaryota</taxon>
        <taxon>Fungi</taxon>
        <taxon>Dikarya</taxon>
        <taxon>Ascomycota</taxon>
        <taxon>Pezizomycotina</taxon>
        <taxon>Eurotiomycetes</taxon>
        <taxon>Eurotiomycetidae</taxon>
        <taxon>Eurotiales</taxon>
        <taxon>Aspergillaceae</taxon>
        <taxon>Aspergillus</taxon>
        <taxon>Aspergillus subgen. Circumdati</taxon>
    </lineage>
</organism>
<evidence type="ECO:0000256" key="2">
    <source>
        <dbReference type="ARBA" id="ARBA00022723"/>
    </source>
</evidence>
<feature type="transmembrane region" description="Helical" evidence="7">
    <location>
        <begin position="174"/>
        <end position="196"/>
    </location>
</feature>
<dbReference type="STRING" id="1220188.A0A4S3JHG8"/>
<dbReference type="InterPro" id="IPR050815">
    <property type="entry name" value="TF_fung"/>
</dbReference>
<dbReference type="AlphaFoldDB" id="A0A4S3JHG8"/>
<evidence type="ECO:0000256" key="1">
    <source>
        <dbReference type="ARBA" id="ARBA00004123"/>
    </source>
</evidence>
<dbReference type="GO" id="GO:0008270">
    <property type="term" value="F:zinc ion binding"/>
    <property type="evidence" value="ECO:0007669"/>
    <property type="project" value="InterPro"/>
</dbReference>
<reference evidence="9 10" key="1">
    <citation type="submission" date="2019-03" db="EMBL/GenBank/DDBJ databases">
        <title>The genome sequence of a newly discovered highly antifungal drug resistant Aspergillus species, Aspergillus tanneri NIH 1004.</title>
        <authorList>
            <person name="Mounaud S."/>
            <person name="Singh I."/>
            <person name="Joardar V."/>
            <person name="Pakala S."/>
            <person name="Pakala S."/>
            <person name="Venepally P."/>
            <person name="Hoover J."/>
            <person name="Nierman W."/>
            <person name="Chung J."/>
            <person name="Losada L."/>
        </authorList>
    </citation>
    <scope>NUCLEOTIDE SEQUENCE [LARGE SCALE GENOMIC DNA]</scope>
    <source>
        <strain evidence="9 10">NIH1004</strain>
    </source>
</reference>
<evidence type="ECO:0000256" key="6">
    <source>
        <dbReference type="SAM" id="MobiDB-lite"/>
    </source>
</evidence>
<dbReference type="PANTHER" id="PTHR47338:SF28">
    <property type="entry name" value="C6 TRANSCRIPTION FACTOR"/>
    <property type="match status" value="1"/>
</dbReference>
<keyword evidence="7" id="KW-1133">Transmembrane helix</keyword>
<dbReference type="GO" id="GO:0005634">
    <property type="term" value="C:nucleus"/>
    <property type="evidence" value="ECO:0007669"/>
    <property type="project" value="UniProtKB-SubCell"/>
</dbReference>
<keyword evidence="2" id="KW-0479">Metal-binding</keyword>
<comment type="subcellular location">
    <subcellularLocation>
        <location evidence="1">Nucleus</location>
    </subcellularLocation>
</comment>
<evidence type="ECO:0000256" key="3">
    <source>
        <dbReference type="ARBA" id="ARBA00023015"/>
    </source>
</evidence>
<dbReference type="GO" id="GO:0003677">
    <property type="term" value="F:DNA binding"/>
    <property type="evidence" value="ECO:0007669"/>
    <property type="project" value="InterPro"/>
</dbReference>
<evidence type="ECO:0000259" key="8">
    <source>
        <dbReference type="Pfam" id="PF04082"/>
    </source>
</evidence>
<keyword evidence="5" id="KW-0539">Nucleus</keyword>
<comment type="caution">
    <text evidence="9">The sequence shown here is derived from an EMBL/GenBank/DDBJ whole genome shotgun (WGS) entry which is preliminary data.</text>
</comment>
<dbReference type="EMBL" id="SOSA01000318">
    <property type="protein sequence ID" value="THC92651.1"/>
    <property type="molecule type" value="Genomic_DNA"/>
</dbReference>
<dbReference type="PANTHER" id="PTHR47338">
    <property type="entry name" value="ZN(II)2CYS6 TRANSCRIPTION FACTOR (EUROFUNG)-RELATED"/>
    <property type="match status" value="1"/>
</dbReference>
<evidence type="ECO:0000313" key="10">
    <source>
        <dbReference type="Proteomes" id="UP000308092"/>
    </source>
</evidence>
<keyword evidence="4" id="KW-0804">Transcription</keyword>
<protein>
    <recommendedName>
        <fullName evidence="8">Xylanolytic transcriptional activator regulatory domain-containing protein</fullName>
    </recommendedName>
</protein>
<dbReference type="GO" id="GO:0006351">
    <property type="term" value="P:DNA-templated transcription"/>
    <property type="evidence" value="ECO:0007669"/>
    <property type="project" value="InterPro"/>
</dbReference>
<sequence>MEANSATTREQSEAPDLDPSSQQTPSDPKTHLAPTAGRQKSGVSAGYIRELENKVNRIEAMLLGLSSQVENHISTSPPGSGWPNILEPIDSQQRLPHSPGRRAVAPRYKQRTPPYHTPELNISTPVIEAPEAVSNTDESDLPPVELLYTLVDLYFKHINTWCPILDRRTTFEQFFGFSGLHGVGSIVLYAIVAIALRFSQDPSLTPDIRRRYRSVAKTKVLLHAVENPSIESLQALVILAWDFLGSSDGLQNGNIIALVTRTTLQLNLQVESTYVLSSPTLALTSPSRFRDSILPKPGSWIEEEGRRRLFWMAYILERYAGIATGSDFVLREPIIERFLPCRYDLFSENRPVETRWSGRARRAADMTIDHPENLGSFSYHCEVVRTLSRVQDFLQTPVDIYSLAEVEQWERTYEELDNELNTWLKSVPDEYSNVSQFCHSDPTSKISNWIILHAAFVISVDVFDTGMLNLLGPQFAFSLYVAARLLLVHTGSKGEDLDSSYQFFVFILEQMAQQWSLAGHYVTILSAVSHRTQTRWSSGSCVVPKGLARMRRIAYEIYLSTTRLTSSSILPIKSLSVEDLECLELFDFFNYPRLPPAMTVTPSMYAPLFNRGDLLVS</sequence>
<keyword evidence="3" id="KW-0805">Transcription regulation</keyword>
<proteinExistence type="predicted"/>
<dbReference type="GO" id="GO:0000981">
    <property type="term" value="F:DNA-binding transcription factor activity, RNA polymerase II-specific"/>
    <property type="evidence" value="ECO:0007669"/>
    <property type="project" value="InterPro"/>
</dbReference>
<evidence type="ECO:0000313" key="9">
    <source>
        <dbReference type="EMBL" id="THC92651.1"/>
    </source>
</evidence>
<feature type="domain" description="Xylanolytic transcriptional activator regulatory" evidence="8">
    <location>
        <begin position="152"/>
        <end position="424"/>
    </location>
</feature>
<gene>
    <name evidence="9" type="ORF">EYZ11_007881</name>
</gene>
<dbReference type="Proteomes" id="UP000308092">
    <property type="component" value="Unassembled WGS sequence"/>
</dbReference>
<dbReference type="Pfam" id="PF04082">
    <property type="entry name" value="Fungal_trans"/>
    <property type="match status" value="1"/>
</dbReference>
<name>A0A4S3JHG8_9EURO</name>
<evidence type="ECO:0000256" key="7">
    <source>
        <dbReference type="SAM" id="Phobius"/>
    </source>
</evidence>
<accession>A0A4S3JHG8</accession>
<dbReference type="VEuPathDB" id="FungiDB:EYZ11_007881"/>
<dbReference type="CDD" id="cd12148">
    <property type="entry name" value="fungal_TF_MHR"/>
    <property type="match status" value="1"/>
</dbReference>
<keyword evidence="7" id="KW-0812">Transmembrane</keyword>
<dbReference type="InterPro" id="IPR007219">
    <property type="entry name" value="XnlR_reg_dom"/>
</dbReference>
<evidence type="ECO:0000256" key="4">
    <source>
        <dbReference type="ARBA" id="ARBA00023163"/>
    </source>
</evidence>
<keyword evidence="10" id="KW-1185">Reference proteome</keyword>
<evidence type="ECO:0000256" key="5">
    <source>
        <dbReference type="ARBA" id="ARBA00023242"/>
    </source>
</evidence>